<feature type="region of interest" description="Disordered" evidence="1">
    <location>
        <begin position="395"/>
        <end position="415"/>
    </location>
</feature>
<dbReference type="AlphaFoldDB" id="A0A1A8ZQN9"/>
<dbReference type="RefSeq" id="WP_157740333.1">
    <property type="nucleotide sequence ID" value="NZ_LT594323.1"/>
</dbReference>
<keyword evidence="3" id="KW-1185">Reference proteome</keyword>
<feature type="compositionally biased region" description="Low complexity" evidence="1">
    <location>
        <begin position="667"/>
        <end position="679"/>
    </location>
</feature>
<protein>
    <submittedName>
        <fullName evidence="2">Uncharacterized protein</fullName>
    </submittedName>
</protein>
<evidence type="ECO:0000313" key="3">
    <source>
        <dbReference type="Proteomes" id="UP000199385"/>
    </source>
</evidence>
<feature type="compositionally biased region" description="Low complexity" evidence="1">
    <location>
        <begin position="41"/>
        <end position="59"/>
    </location>
</feature>
<dbReference type="EMBL" id="LT594323">
    <property type="protein sequence ID" value="SBT46196.1"/>
    <property type="molecule type" value="Genomic_DNA"/>
</dbReference>
<feature type="region of interest" description="Disordered" evidence="1">
    <location>
        <begin position="660"/>
        <end position="679"/>
    </location>
</feature>
<proteinExistence type="predicted"/>
<dbReference type="STRING" id="261654.GA0070611_3298"/>
<feature type="compositionally biased region" description="Pro residues" evidence="1">
    <location>
        <begin position="7"/>
        <end position="25"/>
    </location>
</feature>
<dbReference type="PATRIC" id="fig|261654.4.peg.3347"/>
<accession>A0A1A8ZQN9</accession>
<organism evidence="2 3">
    <name type="scientific">Micromonospora auratinigra</name>
    <dbReference type="NCBI Taxonomy" id="261654"/>
    <lineage>
        <taxon>Bacteria</taxon>
        <taxon>Bacillati</taxon>
        <taxon>Actinomycetota</taxon>
        <taxon>Actinomycetes</taxon>
        <taxon>Micromonosporales</taxon>
        <taxon>Micromonosporaceae</taxon>
        <taxon>Micromonospora</taxon>
    </lineage>
</organism>
<feature type="region of interest" description="Disordered" evidence="1">
    <location>
        <begin position="1"/>
        <end position="98"/>
    </location>
</feature>
<reference evidence="3" key="1">
    <citation type="submission" date="2016-06" db="EMBL/GenBank/DDBJ databases">
        <authorList>
            <person name="Varghese N."/>
            <person name="Submissions Spin"/>
        </authorList>
    </citation>
    <scope>NUCLEOTIDE SEQUENCE [LARGE SCALE GENOMIC DNA]</scope>
    <source>
        <strain evidence="3">DSM 44815</strain>
    </source>
</reference>
<evidence type="ECO:0000256" key="1">
    <source>
        <dbReference type="SAM" id="MobiDB-lite"/>
    </source>
</evidence>
<evidence type="ECO:0000313" key="2">
    <source>
        <dbReference type="EMBL" id="SBT46196.1"/>
    </source>
</evidence>
<dbReference type="OrthoDB" id="3279450at2"/>
<gene>
    <name evidence="2" type="ORF">GA0070611_3298</name>
</gene>
<dbReference type="Proteomes" id="UP000199385">
    <property type="component" value="Chromosome I"/>
</dbReference>
<sequence>MTAPAAPAAPPAGPPPTAAATPPGPVAGTAPGDGAGPPATPNSNGSAATSPPAGAPDPAAELRTPTTLDSQDRSLAPSAPPDGMRRQHNLRRSSQFVIGGDQVGRDKYVVMLGGREPTPLQRLSPMLANPVRHAFVEPAEWPRMRGACAEKRIVILRGARGTGKTATAIRLLQSPSDRRVFNLDQNVDLQRLGHWLELDGESGNPLPPGAGFLLCEPAGWGAVRGWVLQQLHVVLERIDARLVLTVGADAALADQDLLEFVVDLADPPDHVDVLARHLAWRLRASQEGADAEGVSSRLLADPDLLAYTRELFVPGTPLKVAADLALVISQQLDGGAVDVDRLRARMADRLTEDFDIWFGGLPDVPSRCLAIALAVLNGLPYEVIVRAARRLAERLDGPPEGGTAGDRQPPWRDPFGLTRRERERLLRARSRQTDIRSPWGNVRADVLEYVDDGYAQMVLEHVWRQYQIHDELLEWLHDLADDRGSEEVRVWAGTALGLLSTYAFEAVLTRVLRPMALDEQRYWLRDVVAYALRVPAGDARWRPLVENVVAGLYGNPALPVGQATAARIHGVSLGPLDTPAALAALDRLAVIDDFRVANGIGDSLADVLLQDEERNAPLVLSRISSWLNDRRRNVAGQYVFLWLAKSLRADAGSGDLAGAEAGDRAGADGPARPAAGPDRSASWPTLLLLADRHPQLRVVLVDMWQVVLNAGTFSNLTEQALTGWAAMAETDRGVETAFTRMLADVAARSDRTRQLVRRLAAGWRAVDNLQPHPRTAYAVEAALAPGGSPQ</sequence>
<name>A0A1A8ZQN9_9ACTN</name>